<evidence type="ECO:0000259" key="7">
    <source>
        <dbReference type="Pfam" id="PF12704"/>
    </source>
</evidence>
<gene>
    <name evidence="8" type="ORF">ECE50_022670</name>
</gene>
<comment type="subcellular location">
    <subcellularLocation>
        <location evidence="1">Cell membrane</location>
        <topology evidence="1">Multi-pass membrane protein</topology>
    </subcellularLocation>
</comment>
<dbReference type="InterPro" id="IPR003838">
    <property type="entry name" value="ABC3_permease_C"/>
</dbReference>
<evidence type="ECO:0000313" key="9">
    <source>
        <dbReference type="Proteomes" id="UP000281028"/>
    </source>
</evidence>
<sequence>MWKNYWLMAVRNLLKRKLYTTINITGLAAGIACFILLALYLENEWTYDKWHTNISELYRLRMDYGEKGEPVTHTALTPSALSAAIKDFPEVKQVVRVYGVNATVKYGEKVMNEDKFVYADAPFFQMFSFPLLSGNAAAVLNGPGMVVLSRRTAEKYFGQEDPVGKTITINGKTSLQVTGVAENPPSNTHLKFDFIASYSTLQYKDRWGSANYYTYVRLNKADMAGSLHSRLSSMAMAQLPEEARKSGLTYDFTPEPVSGLHLDSIAQDQPEESGDKRYNYIFSLVAVMLLIIACVNFMNLATARAAERGREVGVRKTLGAERGQLFWQFIAESALITFIAVVLGMLLAALLLPAFNNLADKQLQFGGIAGYRIYLLLAAAFFITSFLTGTYPALFLSGFRPVQVLKGKVNGPKGDNLRRSLVVFQFAASAFFIICTLAVGRQLHYIQHKKLGQERDHLLVLEGWKEDVNKLQAFKNKLMQQAGIVNVTASPNSPMSIEGGYTLGNIEGKQPTYEMSVTALPVEKDYIKTMGINLMSGEDLTDADIQDVLKADSLKVYHFFLNETAVRLLGWTPETATGKRLQMNGRVGSVKGVMKDFHFASMKSKIKPLVIFPEYDWFNQVIVKTSGNNDREMIAGIEKVWNEYLPQTPFSFRFMDQDFNRLYKTEYRVAAILNTFSIVVMLVSCLGLLGLAALTTQQRTKEIGIRKVMGASVASVVMLLSRDFIKLVVIALILAAPLSWYIISHWLEGFAYHTTLNAGVFLGAAVLAVSVALVTVSLQTVKAALTNPVISLKSE</sequence>
<dbReference type="Pfam" id="PF12704">
    <property type="entry name" value="MacB_PCD"/>
    <property type="match status" value="1"/>
</dbReference>
<feature type="domain" description="MacB-like periplasmic core" evidence="7">
    <location>
        <begin position="20"/>
        <end position="223"/>
    </location>
</feature>
<dbReference type="InterPro" id="IPR050250">
    <property type="entry name" value="Macrolide_Exporter_MacB"/>
</dbReference>
<evidence type="ECO:0000256" key="5">
    <source>
        <dbReference type="ARBA" id="ARBA00023136"/>
    </source>
</evidence>
<dbReference type="PANTHER" id="PTHR30572:SF18">
    <property type="entry name" value="ABC-TYPE MACROLIDE FAMILY EXPORT SYSTEM PERMEASE COMPONENT 2"/>
    <property type="match status" value="1"/>
</dbReference>
<keyword evidence="9" id="KW-1185">Reference proteome</keyword>
<evidence type="ECO:0000256" key="1">
    <source>
        <dbReference type="ARBA" id="ARBA00004651"/>
    </source>
</evidence>
<dbReference type="OrthoDB" id="1451596at2"/>
<organism evidence="8 9">
    <name type="scientific">Chitinophaga solisilvae</name>
    <dbReference type="NCBI Taxonomy" id="1233460"/>
    <lineage>
        <taxon>Bacteria</taxon>
        <taxon>Pseudomonadati</taxon>
        <taxon>Bacteroidota</taxon>
        <taxon>Chitinophagia</taxon>
        <taxon>Chitinophagales</taxon>
        <taxon>Chitinophagaceae</taxon>
        <taxon>Chitinophaga</taxon>
    </lineage>
</organism>
<dbReference type="GO" id="GO:0022857">
    <property type="term" value="F:transmembrane transporter activity"/>
    <property type="evidence" value="ECO:0007669"/>
    <property type="project" value="TreeGrafter"/>
</dbReference>
<dbReference type="AlphaFoldDB" id="A0A433WK38"/>
<feature type="domain" description="ABC3 transporter permease C-terminal" evidence="6">
    <location>
        <begin position="675"/>
        <end position="784"/>
    </location>
</feature>
<evidence type="ECO:0000313" key="8">
    <source>
        <dbReference type="EMBL" id="NSL89663.1"/>
    </source>
</evidence>
<dbReference type="EMBL" id="RIAR02000001">
    <property type="protein sequence ID" value="NSL89663.1"/>
    <property type="molecule type" value="Genomic_DNA"/>
</dbReference>
<protein>
    <submittedName>
        <fullName evidence="8">FtsX-like permease family protein</fullName>
    </submittedName>
</protein>
<evidence type="ECO:0000256" key="3">
    <source>
        <dbReference type="ARBA" id="ARBA00022692"/>
    </source>
</evidence>
<dbReference type="GO" id="GO:0005886">
    <property type="term" value="C:plasma membrane"/>
    <property type="evidence" value="ECO:0007669"/>
    <property type="project" value="UniProtKB-SubCell"/>
</dbReference>
<evidence type="ECO:0000256" key="2">
    <source>
        <dbReference type="ARBA" id="ARBA00022475"/>
    </source>
</evidence>
<keyword evidence="5" id="KW-0472">Membrane</keyword>
<evidence type="ECO:0000256" key="4">
    <source>
        <dbReference type="ARBA" id="ARBA00022989"/>
    </source>
</evidence>
<feature type="domain" description="ABC3 transporter permease C-terminal" evidence="6">
    <location>
        <begin position="284"/>
        <end position="397"/>
    </location>
</feature>
<accession>A0A433WK38</accession>
<reference evidence="8" key="1">
    <citation type="submission" date="2020-05" db="EMBL/GenBank/DDBJ databases">
        <title>Chitinophaga laudate sp. nov., isolated from a tropical peat swamp.</title>
        <authorList>
            <person name="Goh C.B.S."/>
            <person name="Lee M.S."/>
            <person name="Parimannan S."/>
            <person name="Pasbakhsh P."/>
            <person name="Yule C.M."/>
            <person name="Rajandas H."/>
            <person name="Loke S."/>
            <person name="Croft L."/>
            <person name="Tan J.B.L."/>
        </authorList>
    </citation>
    <scope>NUCLEOTIDE SEQUENCE</scope>
    <source>
        <strain evidence="8">Mgbs1</strain>
    </source>
</reference>
<dbReference type="PROSITE" id="PS51257">
    <property type="entry name" value="PROKAR_LIPOPROTEIN"/>
    <property type="match status" value="1"/>
</dbReference>
<keyword evidence="3" id="KW-0812">Transmembrane</keyword>
<dbReference type="InterPro" id="IPR025857">
    <property type="entry name" value="MacB_PCD"/>
</dbReference>
<keyword evidence="2" id="KW-1003">Cell membrane</keyword>
<comment type="caution">
    <text evidence="8">The sequence shown here is derived from an EMBL/GenBank/DDBJ whole genome shotgun (WGS) entry which is preliminary data.</text>
</comment>
<evidence type="ECO:0000259" key="6">
    <source>
        <dbReference type="Pfam" id="PF02687"/>
    </source>
</evidence>
<name>A0A433WK38_9BACT</name>
<dbReference type="PANTHER" id="PTHR30572">
    <property type="entry name" value="MEMBRANE COMPONENT OF TRANSPORTER-RELATED"/>
    <property type="match status" value="1"/>
</dbReference>
<dbReference type="Proteomes" id="UP000281028">
    <property type="component" value="Unassembled WGS sequence"/>
</dbReference>
<proteinExistence type="predicted"/>
<dbReference type="Pfam" id="PF02687">
    <property type="entry name" value="FtsX"/>
    <property type="match status" value="2"/>
</dbReference>
<keyword evidence="4" id="KW-1133">Transmembrane helix</keyword>